<evidence type="ECO:0000313" key="6">
    <source>
        <dbReference type="Proteomes" id="UP000317982"/>
    </source>
</evidence>
<comment type="similarity">
    <text evidence="1">Belongs to the ATP-dependent AMP-binding enzyme family.</text>
</comment>
<keyword evidence="6" id="KW-1185">Reference proteome</keyword>
<dbReference type="InterPro" id="IPR020845">
    <property type="entry name" value="AMP-binding_CS"/>
</dbReference>
<dbReference type="GO" id="GO:0006631">
    <property type="term" value="P:fatty acid metabolic process"/>
    <property type="evidence" value="ECO:0007669"/>
    <property type="project" value="TreeGrafter"/>
</dbReference>
<protein>
    <submittedName>
        <fullName evidence="5">AMP-binding protein</fullName>
    </submittedName>
</protein>
<dbReference type="InterPro" id="IPR042099">
    <property type="entry name" value="ANL_N_sf"/>
</dbReference>
<reference evidence="5 6" key="1">
    <citation type="submission" date="2019-07" db="EMBL/GenBank/DDBJ databases">
        <title>Cryptosporangium phraense sp. nov., isolated from plant litter.</title>
        <authorList>
            <person name="Suriyachadkun C."/>
        </authorList>
    </citation>
    <scope>NUCLEOTIDE SEQUENCE [LARGE SCALE GENOMIC DNA]</scope>
    <source>
        <strain evidence="5 6">A-T 5661</strain>
    </source>
</reference>
<dbReference type="InParanoid" id="A0A545ATP8"/>
<dbReference type="GO" id="GO:0031956">
    <property type="term" value="F:medium-chain fatty acid-CoA ligase activity"/>
    <property type="evidence" value="ECO:0007669"/>
    <property type="project" value="TreeGrafter"/>
</dbReference>
<gene>
    <name evidence="5" type="ORF">FL583_12065</name>
</gene>
<dbReference type="Pfam" id="PF13193">
    <property type="entry name" value="AMP-binding_C"/>
    <property type="match status" value="1"/>
</dbReference>
<dbReference type="InterPro" id="IPR025110">
    <property type="entry name" value="AMP-bd_C"/>
</dbReference>
<keyword evidence="2" id="KW-0436">Ligase</keyword>
<proteinExistence type="inferred from homology"/>
<dbReference type="OrthoDB" id="9803968at2"/>
<comment type="caution">
    <text evidence="5">The sequence shown here is derived from an EMBL/GenBank/DDBJ whole genome shotgun (WGS) entry which is preliminary data.</text>
</comment>
<dbReference type="PROSITE" id="PS00455">
    <property type="entry name" value="AMP_BINDING"/>
    <property type="match status" value="1"/>
</dbReference>
<evidence type="ECO:0000259" key="3">
    <source>
        <dbReference type="Pfam" id="PF00501"/>
    </source>
</evidence>
<dbReference type="PANTHER" id="PTHR43201:SF5">
    <property type="entry name" value="MEDIUM-CHAIN ACYL-COA LIGASE ACSF2, MITOCHONDRIAL"/>
    <property type="match status" value="1"/>
</dbReference>
<feature type="domain" description="AMP-binding enzyme C-terminal" evidence="4">
    <location>
        <begin position="414"/>
        <end position="489"/>
    </location>
</feature>
<evidence type="ECO:0000259" key="4">
    <source>
        <dbReference type="Pfam" id="PF13193"/>
    </source>
</evidence>
<dbReference type="InterPro" id="IPR045851">
    <property type="entry name" value="AMP-bd_C_sf"/>
</dbReference>
<dbReference type="AlphaFoldDB" id="A0A545ATP8"/>
<evidence type="ECO:0000256" key="1">
    <source>
        <dbReference type="ARBA" id="ARBA00006432"/>
    </source>
</evidence>
<dbReference type="Proteomes" id="UP000317982">
    <property type="component" value="Unassembled WGS sequence"/>
</dbReference>
<dbReference type="PANTHER" id="PTHR43201">
    <property type="entry name" value="ACYL-COA SYNTHETASE"/>
    <property type="match status" value="1"/>
</dbReference>
<accession>A0A545ATP8</accession>
<dbReference type="EMBL" id="VIRS01000007">
    <property type="protein sequence ID" value="TQS44702.1"/>
    <property type="molecule type" value="Genomic_DNA"/>
</dbReference>
<dbReference type="Pfam" id="PF00501">
    <property type="entry name" value="AMP-binding"/>
    <property type="match status" value="1"/>
</dbReference>
<dbReference type="Gene3D" id="3.30.300.30">
    <property type="match status" value="1"/>
</dbReference>
<dbReference type="SUPFAM" id="SSF56801">
    <property type="entry name" value="Acetyl-CoA synthetase-like"/>
    <property type="match status" value="1"/>
</dbReference>
<dbReference type="InterPro" id="IPR000873">
    <property type="entry name" value="AMP-dep_synth/lig_dom"/>
</dbReference>
<sequence length="496" mass="52840">MSETIPELLRYAGEAFADRIAIADGPVRTTYAELHEQARAASRAYRAAGARPGDRVALWAPNRPEFVVALLGALSAGLAVVPLNTRFRGPEAHRILTRSRATVLVVDDGFLGTDYLGMLPADRPHLRAIVELGDPHEGTVPWADFLAAGAAGLPDVVVEPDTVADVLFTSGTTGEPKGVMSSHRQTLSVATVWARGASLGPDDRYAIVNPFFHSFGYKAGIVAALTAGTAIHPVATFDPEALLALIERERITVLPGAPTIFTTLINHPKRTAYDLGSLRFSIAGAASVPPNLFLQMRDVLGFDEVAQAYGLTECVVATKSRPGEDPLHIAENVGPAVPGLEIRIADADDEVLIRGANVMLGYFEDPDATRLAIDADGWLHTGDQGRLDEHGCLRITGRIKDMFTVGGFNVYPAEVENVLADHPAVAEAAVVGVPDDRLGSVGRAYVTARPGAAVEAGDVLRFARERLANFKVPREVVVLDALPRNAAGKILKRSLS</sequence>
<dbReference type="Gene3D" id="3.40.50.12780">
    <property type="entry name" value="N-terminal domain of ligase-like"/>
    <property type="match status" value="1"/>
</dbReference>
<evidence type="ECO:0000256" key="2">
    <source>
        <dbReference type="ARBA" id="ARBA00022598"/>
    </source>
</evidence>
<dbReference type="RefSeq" id="WP_142704684.1">
    <property type="nucleotide sequence ID" value="NZ_VIRS01000007.1"/>
</dbReference>
<evidence type="ECO:0000313" key="5">
    <source>
        <dbReference type="EMBL" id="TQS44702.1"/>
    </source>
</evidence>
<organism evidence="5 6">
    <name type="scientific">Cryptosporangium phraense</name>
    <dbReference type="NCBI Taxonomy" id="2593070"/>
    <lineage>
        <taxon>Bacteria</taxon>
        <taxon>Bacillati</taxon>
        <taxon>Actinomycetota</taxon>
        <taxon>Actinomycetes</taxon>
        <taxon>Cryptosporangiales</taxon>
        <taxon>Cryptosporangiaceae</taxon>
        <taxon>Cryptosporangium</taxon>
    </lineage>
</organism>
<feature type="domain" description="AMP-dependent synthetase/ligase" evidence="3">
    <location>
        <begin position="12"/>
        <end position="363"/>
    </location>
</feature>
<dbReference type="FunCoup" id="A0A545ATP8">
    <property type="interactions" value="30"/>
</dbReference>
<name>A0A545ATP8_9ACTN</name>